<dbReference type="SUPFAM" id="SSF88946">
    <property type="entry name" value="Sigma2 domain of RNA polymerase sigma factors"/>
    <property type="match status" value="1"/>
</dbReference>
<dbReference type="EMBL" id="CP038437">
    <property type="protein sequence ID" value="QEM83550.1"/>
    <property type="molecule type" value="Genomic_DNA"/>
</dbReference>
<dbReference type="InterPro" id="IPR013325">
    <property type="entry name" value="RNA_pol_sigma_r2"/>
</dbReference>
<accession>A0A5C1NL77</accession>
<dbReference type="Gene3D" id="1.10.1740.10">
    <property type="match status" value="1"/>
</dbReference>
<dbReference type="GO" id="GO:0006352">
    <property type="term" value="P:DNA-templated transcription initiation"/>
    <property type="evidence" value="ECO:0007669"/>
    <property type="project" value="InterPro"/>
</dbReference>
<evidence type="ECO:0000313" key="2">
    <source>
        <dbReference type="Proteomes" id="UP000324285"/>
    </source>
</evidence>
<reference evidence="1" key="1">
    <citation type="submission" date="2021-02" db="EMBL/GenBank/DDBJ databases">
        <title>Strain Y2R2, a novel species of the genus Halomonas.</title>
        <authorList>
            <person name="Huang H."/>
        </authorList>
    </citation>
    <scope>NUCLEOTIDE SEQUENCE</scope>
    <source>
        <strain evidence="1">Y2R2</strain>
    </source>
</reference>
<keyword evidence="2" id="KW-1185">Reference proteome</keyword>
<evidence type="ECO:0000313" key="1">
    <source>
        <dbReference type="EMBL" id="QEM83550.1"/>
    </source>
</evidence>
<dbReference type="RefSeq" id="WP_149286672.1">
    <property type="nucleotide sequence ID" value="NZ_CP038437.2"/>
</dbReference>
<dbReference type="KEGG" id="hbh:E4T21_19790"/>
<dbReference type="OrthoDB" id="7348468at2"/>
<dbReference type="AlphaFoldDB" id="A0A5C1NL77"/>
<gene>
    <name evidence="1" type="ORF">E4T21_19790</name>
</gene>
<evidence type="ECO:0008006" key="3">
    <source>
        <dbReference type="Google" id="ProtNLM"/>
    </source>
</evidence>
<dbReference type="Proteomes" id="UP000324285">
    <property type="component" value="Chromosome"/>
</dbReference>
<name>A0A5C1NL77_9GAMM</name>
<organism evidence="1 2">
    <name type="scientific">Halomonas binhaiensis</name>
    <dbReference type="NCBI Taxonomy" id="2562282"/>
    <lineage>
        <taxon>Bacteria</taxon>
        <taxon>Pseudomonadati</taxon>
        <taxon>Pseudomonadota</taxon>
        <taxon>Gammaproteobacteria</taxon>
        <taxon>Oceanospirillales</taxon>
        <taxon>Halomonadaceae</taxon>
        <taxon>Halomonas</taxon>
    </lineage>
</organism>
<protein>
    <recommendedName>
        <fullName evidence="3">RNA polymerase sigma factor</fullName>
    </recommendedName>
</protein>
<sequence>MANNQAQPLSSAVVCSRLGDALNACAQGSTEGLESLARQSVPCLVAIAEQFLDHHDEIADVVHDTLELAWHNIWRFNAAKHGPQHWLMHIFGSRLNSQLSAPHTQPEDDASTLRIDIDRVELPPPVHMSEALSAEHLCAMAEQLPPAVISEHLRTRLTTALELLRSTRDMPLTPNGEPADPRLFDPILAPRMRLSRIANRTMGVLDGYIGKPLEQGLLSLWLHQAPGNTWIEKRGLPRHAIEERYSRQLDVKVAPRELLRQVNYPLSFPDRKIRHRVGSRLLWEGDWDVPLSHALSSRRTHFIADIWHHRRHPNHSRSYHYLAGRLARGNPIASHSDGIMLDRPERILAYLRRYLLYMESIICFGFDNTLGKDPLGVAVNRQGELIKINKGLHRLAMAQVLGIPNVTLKVRAIHRQWWQRIADGTQGQEALDKVLSALPYCQPLGD</sequence>
<proteinExistence type="predicted"/>
<dbReference type="GO" id="GO:0003700">
    <property type="term" value="F:DNA-binding transcription factor activity"/>
    <property type="evidence" value="ECO:0007669"/>
    <property type="project" value="InterPro"/>
</dbReference>